<name>A0A0K3CB68_RHOTO</name>
<reference evidence="1 3" key="1">
    <citation type="submission" date="2015-07" db="EMBL/GenBank/DDBJ databases">
        <authorList>
            <person name="Cajimat M.N.B."/>
            <person name="Milazzo M.L."/>
            <person name="Fulhorst C.F."/>
        </authorList>
    </citation>
    <scope>NUCLEOTIDE SEQUENCE [LARGE SCALE GENOMIC DNA]</scope>
    <source>
        <strain evidence="1">Single colony</strain>
    </source>
</reference>
<gene>
    <name evidence="1" type="primary">FGENESH: predicted gene_3.189</name>
    <name evidence="2" type="ORF">AAT19DRAFT_12958</name>
    <name evidence="1" type="ORF">BN2166_0017380</name>
</gene>
<proteinExistence type="predicted"/>
<sequence length="359" mass="40460">MPPQTSSVLTLPVELLRRIVDMAVDDGRWEDLTTVESVMRVIDLWKQREYSEHEFFDTFSERTCSLFRELEASGPHWSGDLSDTQQTTYTNIFLRLPNVEDIAFCAVAEEAKRLVYPRLTHFFADAGLPRYATWSNAFDNPRSEIDYDGLALLDPARVTFVAFGTIFDLSSLAAVRSPLRALTLDIEGCVSMCRTLVQLLAAYRDTLEYLKVSALLVTDPNCPRPSLPRLRHLVAKVPEPVGFASLFVSSPIEILDLAILSPYGPLGNSLDNVVRQLRQTLEIIMVDAQLLESPATDFGKLPELWKADGIGSIIPLDEDPFWMKEIRHFDGFQRAKKVGGIGIISDHMLHGGWELVREY</sequence>
<reference evidence="2 4" key="2">
    <citation type="journal article" date="2018" name="Elife">
        <title>Functional genomics of lipid metabolism in the oleaginous yeast Rhodosporidium toruloides.</title>
        <authorList>
            <person name="Coradetti S.T."/>
            <person name="Pinel D."/>
            <person name="Geiselman G."/>
            <person name="Ito M."/>
            <person name="Mondo S."/>
            <person name="Reilly M.C."/>
            <person name="Cheng Y.F."/>
            <person name="Bauer S."/>
            <person name="Grigoriev I."/>
            <person name="Gladden J.M."/>
            <person name="Simmons B.A."/>
            <person name="Brem R."/>
            <person name="Arkin A.P."/>
            <person name="Skerker J.M."/>
        </authorList>
    </citation>
    <scope>NUCLEOTIDE SEQUENCE [LARGE SCALE GENOMIC DNA]</scope>
    <source>
        <strain evidence="2 4">NBRC 0880</strain>
    </source>
</reference>
<accession>A0A0K3CB68</accession>
<dbReference type="EMBL" id="CWKI01000003">
    <property type="protein sequence ID" value="CTR05877.1"/>
    <property type="molecule type" value="Genomic_DNA"/>
</dbReference>
<evidence type="ECO:0000313" key="1">
    <source>
        <dbReference type="EMBL" id="CTR05877.1"/>
    </source>
</evidence>
<protein>
    <submittedName>
        <fullName evidence="1 2">Proteophosphoglycan 5</fullName>
    </submittedName>
</protein>
<evidence type="ECO:0000313" key="3">
    <source>
        <dbReference type="Proteomes" id="UP000199069"/>
    </source>
</evidence>
<dbReference type="Proteomes" id="UP000239560">
    <property type="component" value="Unassembled WGS sequence"/>
</dbReference>
<evidence type="ECO:0000313" key="4">
    <source>
        <dbReference type="Proteomes" id="UP000239560"/>
    </source>
</evidence>
<evidence type="ECO:0000313" key="2">
    <source>
        <dbReference type="EMBL" id="PRQ75936.1"/>
    </source>
</evidence>
<dbReference type="OrthoDB" id="2519469at2759"/>
<dbReference type="Proteomes" id="UP000199069">
    <property type="component" value="Unassembled WGS sequence"/>
</dbReference>
<organism evidence="1 3">
    <name type="scientific">Rhodotorula toruloides</name>
    <name type="common">Yeast</name>
    <name type="synonym">Rhodosporidium toruloides</name>
    <dbReference type="NCBI Taxonomy" id="5286"/>
    <lineage>
        <taxon>Eukaryota</taxon>
        <taxon>Fungi</taxon>
        <taxon>Dikarya</taxon>
        <taxon>Basidiomycota</taxon>
        <taxon>Pucciniomycotina</taxon>
        <taxon>Microbotryomycetes</taxon>
        <taxon>Sporidiobolales</taxon>
        <taxon>Sporidiobolaceae</taxon>
        <taxon>Rhodotorula</taxon>
    </lineage>
</organism>
<keyword evidence="3" id="KW-1185">Reference proteome</keyword>
<dbReference type="EMBL" id="LCTV02000003">
    <property type="protein sequence ID" value="PRQ75936.1"/>
    <property type="molecule type" value="Genomic_DNA"/>
</dbReference>
<dbReference type="AlphaFoldDB" id="A0A0K3CB68"/>